<sequence length="113" mass="12439">MRLNAFLTNRLSSNPPQRSTAPTISSNCTRQQHPNDGGDFNSIVATTPANSGSHSTSTTHNQRQQWLPAHLIIDFNHRFHFPTLCGNGKNKQNAEGSGKDFWVAEQSKYDGSG</sequence>
<organism evidence="2 3">
    <name type="scientific">Arachis hypogaea</name>
    <name type="common">Peanut</name>
    <dbReference type="NCBI Taxonomy" id="3818"/>
    <lineage>
        <taxon>Eukaryota</taxon>
        <taxon>Viridiplantae</taxon>
        <taxon>Streptophyta</taxon>
        <taxon>Embryophyta</taxon>
        <taxon>Tracheophyta</taxon>
        <taxon>Spermatophyta</taxon>
        <taxon>Magnoliopsida</taxon>
        <taxon>eudicotyledons</taxon>
        <taxon>Gunneridae</taxon>
        <taxon>Pentapetalae</taxon>
        <taxon>rosids</taxon>
        <taxon>fabids</taxon>
        <taxon>Fabales</taxon>
        <taxon>Fabaceae</taxon>
        <taxon>Papilionoideae</taxon>
        <taxon>50 kb inversion clade</taxon>
        <taxon>dalbergioids sensu lato</taxon>
        <taxon>Dalbergieae</taxon>
        <taxon>Pterocarpus clade</taxon>
        <taxon>Arachis</taxon>
    </lineage>
</organism>
<comment type="caution">
    <text evidence="2">The sequence shown here is derived from an EMBL/GenBank/DDBJ whole genome shotgun (WGS) entry which is preliminary data.</text>
</comment>
<reference evidence="2 3" key="1">
    <citation type="submission" date="2019-01" db="EMBL/GenBank/DDBJ databases">
        <title>Sequencing of cultivated peanut Arachis hypogaea provides insights into genome evolution and oil improvement.</title>
        <authorList>
            <person name="Chen X."/>
        </authorList>
    </citation>
    <scope>NUCLEOTIDE SEQUENCE [LARGE SCALE GENOMIC DNA]</scope>
    <source>
        <strain evidence="3">cv. Fuhuasheng</strain>
        <tissue evidence="2">Leaves</tissue>
    </source>
</reference>
<accession>A0A444Y4K5</accession>
<evidence type="ECO:0000256" key="1">
    <source>
        <dbReference type="SAM" id="MobiDB-lite"/>
    </source>
</evidence>
<gene>
    <name evidence="2" type="ORF">Ahy_B08g092770</name>
</gene>
<keyword evidence="3" id="KW-1185">Reference proteome</keyword>
<feature type="compositionally biased region" description="Polar residues" evidence="1">
    <location>
        <begin position="1"/>
        <end position="34"/>
    </location>
</feature>
<proteinExistence type="predicted"/>
<dbReference type="Proteomes" id="UP000289738">
    <property type="component" value="Chromosome B08"/>
</dbReference>
<feature type="compositionally biased region" description="Polar residues" evidence="1">
    <location>
        <begin position="43"/>
        <end position="52"/>
    </location>
</feature>
<dbReference type="EMBL" id="SDMP01000018">
    <property type="protein sequence ID" value="RYQ96864.1"/>
    <property type="molecule type" value="Genomic_DNA"/>
</dbReference>
<protein>
    <submittedName>
        <fullName evidence="2">Uncharacterized protein</fullName>
    </submittedName>
</protein>
<name>A0A444Y4K5_ARAHY</name>
<dbReference type="AlphaFoldDB" id="A0A444Y4K5"/>
<feature type="region of interest" description="Disordered" evidence="1">
    <location>
        <begin position="86"/>
        <end position="113"/>
    </location>
</feature>
<evidence type="ECO:0000313" key="2">
    <source>
        <dbReference type="EMBL" id="RYQ96864.1"/>
    </source>
</evidence>
<feature type="region of interest" description="Disordered" evidence="1">
    <location>
        <begin position="1"/>
        <end position="63"/>
    </location>
</feature>
<evidence type="ECO:0000313" key="3">
    <source>
        <dbReference type="Proteomes" id="UP000289738"/>
    </source>
</evidence>